<protein>
    <submittedName>
        <fullName evidence="2">Uncharacterized protein</fullName>
    </submittedName>
</protein>
<sequence>MTSESPSHVDPLTLPFAPIPLSTSPNYTPFPTPAERHLIARFASVSEGPAETTPGSQTMHGDVPEAYRSIARLTRMEMEDNVMCVLAHETEVAQELGSRGGTNGRRGVGRRGKRRENTLSPSWSE</sequence>
<reference evidence="2 3" key="1">
    <citation type="journal article" date="2016" name="Mol. Biol. Evol.">
        <title>Comparative Genomics of Early-Diverging Mushroom-Forming Fungi Provides Insights into the Origins of Lignocellulose Decay Capabilities.</title>
        <authorList>
            <person name="Nagy L.G."/>
            <person name="Riley R."/>
            <person name="Tritt A."/>
            <person name="Adam C."/>
            <person name="Daum C."/>
            <person name="Floudas D."/>
            <person name="Sun H."/>
            <person name="Yadav J.S."/>
            <person name="Pangilinan J."/>
            <person name="Larsson K.H."/>
            <person name="Matsuura K."/>
            <person name="Barry K."/>
            <person name="Labutti K."/>
            <person name="Kuo R."/>
            <person name="Ohm R.A."/>
            <person name="Bhattacharya S.S."/>
            <person name="Shirouzu T."/>
            <person name="Yoshinaga Y."/>
            <person name="Martin F.M."/>
            <person name="Grigoriev I.V."/>
            <person name="Hibbett D.S."/>
        </authorList>
    </citation>
    <scope>NUCLEOTIDE SEQUENCE [LARGE SCALE GENOMIC DNA]</scope>
    <source>
        <strain evidence="2 3">HHB12733</strain>
    </source>
</reference>
<evidence type="ECO:0000313" key="3">
    <source>
        <dbReference type="Proteomes" id="UP000076842"/>
    </source>
</evidence>
<accession>A0A165FS85</accession>
<feature type="region of interest" description="Disordered" evidence="1">
    <location>
        <begin position="94"/>
        <end position="125"/>
    </location>
</feature>
<keyword evidence="3" id="KW-1185">Reference proteome</keyword>
<evidence type="ECO:0000256" key="1">
    <source>
        <dbReference type="SAM" id="MobiDB-lite"/>
    </source>
</evidence>
<dbReference type="STRING" id="1353952.A0A165FS85"/>
<evidence type="ECO:0000313" key="2">
    <source>
        <dbReference type="EMBL" id="KZT57139.1"/>
    </source>
</evidence>
<dbReference type="InParanoid" id="A0A165FS85"/>
<name>A0A165FS85_9BASI</name>
<dbReference type="OrthoDB" id="10250730at2759"/>
<proteinExistence type="predicted"/>
<dbReference type="Proteomes" id="UP000076842">
    <property type="component" value="Unassembled WGS sequence"/>
</dbReference>
<dbReference type="AlphaFoldDB" id="A0A165FS85"/>
<dbReference type="EMBL" id="KV423967">
    <property type="protein sequence ID" value="KZT57139.1"/>
    <property type="molecule type" value="Genomic_DNA"/>
</dbReference>
<organism evidence="2 3">
    <name type="scientific">Calocera cornea HHB12733</name>
    <dbReference type="NCBI Taxonomy" id="1353952"/>
    <lineage>
        <taxon>Eukaryota</taxon>
        <taxon>Fungi</taxon>
        <taxon>Dikarya</taxon>
        <taxon>Basidiomycota</taxon>
        <taxon>Agaricomycotina</taxon>
        <taxon>Dacrymycetes</taxon>
        <taxon>Dacrymycetales</taxon>
        <taxon>Dacrymycetaceae</taxon>
        <taxon>Calocera</taxon>
    </lineage>
</organism>
<gene>
    <name evidence="2" type="ORF">CALCODRAFT_496429</name>
</gene>
<feature type="region of interest" description="Disordered" evidence="1">
    <location>
        <begin position="1"/>
        <end position="22"/>
    </location>
</feature>